<keyword evidence="4" id="KW-0378">Hydrolase</keyword>
<dbReference type="InterPro" id="IPR038718">
    <property type="entry name" value="SNF2-like_sf"/>
</dbReference>
<dbReference type="EMBL" id="NKXS01001944">
    <property type="protein sequence ID" value="PIN16129.1"/>
    <property type="molecule type" value="Genomic_DNA"/>
</dbReference>
<protein>
    <submittedName>
        <fullName evidence="4">DNA helicase</fullName>
        <ecNumber evidence="4">3.6.4.12</ecNumber>
    </submittedName>
</protein>
<dbReference type="GO" id="GO:0042393">
    <property type="term" value="F:histone binding"/>
    <property type="evidence" value="ECO:0007669"/>
    <property type="project" value="TreeGrafter"/>
</dbReference>
<evidence type="ECO:0000259" key="3">
    <source>
        <dbReference type="Pfam" id="PF00176"/>
    </source>
</evidence>
<dbReference type="GO" id="GO:0016887">
    <property type="term" value="F:ATP hydrolysis activity"/>
    <property type="evidence" value="ECO:0007669"/>
    <property type="project" value="TreeGrafter"/>
</dbReference>
<keyword evidence="4" id="KW-0347">Helicase</keyword>
<dbReference type="GO" id="GO:0003678">
    <property type="term" value="F:DNA helicase activity"/>
    <property type="evidence" value="ECO:0007669"/>
    <property type="project" value="UniProtKB-EC"/>
</dbReference>
<keyword evidence="4" id="KW-0067">ATP-binding</keyword>
<feature type="domain" description="SNF2 N-terminal" evidence="3">
    <location>
        <begin position="6"/>
        <end position="224"/>
    </location>
</feature>
<dbReference type="Gene3D" id="3.40.50.10810">
    <property type="entry name" value="Tandem AAA-ATPase domain"/>
    <property type="match status" value="1"/>
</dbReference>
<dbReference type="Pfam" id="PF00176">
    <property type="entry name" value="SNF2-rel_dom"/>
    <property type="match status" value="1"/>
</dbReference>
<dbReference type="GO" id="GO:0005634">
    <property type="term" value="C:nucleus"/>
    <property type="evidence" value="ECO:0007669"/>
    <property type="project" value="UniProtKB-SubCell"/>
</dbReference>
<dbReference type="PANTHER" id="PTHR45623:SF13">
    <property type="entry name" value="HELICASE PROTEIN MOM1"/>
    <property type="match status" value="1"/>
</dbReference>
<comment type="caution">
    <text evidence="4">The sequence shown here is derived from an EMBL/GenBank/DDBJ whole genome shotgun (WGS) entry which is preliminary data.</text>
</comment>
<dbReference type="GO" id="GO:0000785">
    <property type="term" value="C:chromatin"/>
    <property type="evidence" value="ECO:0007669"/>
    <property type="project" value="TreeGrafter"/>
</dbReference>
<proteinExistence type="predicted"/>
<name>A0A2G9HF15_9LAMI</name>
<comment type="subcellular location">
    <subcellularLocation>
        <location evidence="1">Nucleus</location>
    </subcellularLocation>
</comment>
<evidence type="ECO:0000313" key="4">
    <source>
        <dbReference type="EMBL" id="PIN16129.1"/>
    </source>
</evidence>
<reference evidence="5" key="1">
    <citation type="journal article" date="2018" name="Gigascience">
        <title>Genome assembly of the Pink Ipe (Handroanthus impetiginosus, Bignoniaceae), a highly valued, ecologically keystone Neotropical timber forest tree.</title>
        <authorList>
            <person name="Silva-Junior O.B."/>
            <person name="Grattapaglia D."/>
            <person name="Novaes E."/>
            <person name="Collevatti R.G."/>
        </authorList>
    </citation>
    <scope>NUCLEOTIDE SEQUENCE [LARGE SCALE GENOMIC DNA]</scope>
    <source>
        <strain evidence="5">cv. UFG-1</strain>
    </source>
</reference>
<dbReference type="InterPro" id="IPR000330">
    <property type="entry name" value="SNF2_N"/>
</dbReference>
<dbReference type="STRING" id="429701.A0A2G9HF15"/>
<keyword evidence="4" id="KW-0547">Nucleotide-binding</keyword>
<evidence type="ECO:0000256" key="1">
    <source>
        <dbReference type="ARBA" id="ARBA00004123"/>
    </source>
</evidence>
<dbReference type="EC" id="3.6.4.12" evidence="4"/>
<dbReference type="GO" id="GO:0003677">
    <property type="term" value="F:DNA binding"/>
    <property type="evidence" value="ECO:0007669"/>
    <property type="project" value="TreeGrafter"/>
</dbReference>
<gene>
    <name evidence="4" type="ORF">CDL12_11221</name>
</gene>
<evidence type="ECO:0000313" key="5">
    <source>
        <dbReference type="Proteomes" id="UP000231279"/>
    </source>
</evidence>
<dbReference type="SUPFAM" id="SSF52540">
    <property type="entry name" value="P-loop containing nucleoside triphosphate hydrolases"/>
    <property type="match status" value="1"/>
</dbReference>
<dbReference type="GO" id="GO:0003682">
    <property type="term" value="F:chromatin binding"/>
    <property type="evidence" value="ECO:0007669"/>
    <property type="project" value="TreeGrafter"/>
</dbReference>
<dbReference type="AlphaFoldDB" id="A0A2G9HF15"/>
<dbReference type="PANTHER" id="PTHR45623">
    <property type="entry name" value="CHROMODOMAIN-HELICASE-DNA-BINDING PROTEIN 3-RELATED-RELATED"/>
    <property type="match status" value="1"/>
</dbReference>
<dbReference type="GO" id="GO:0005524">
    <property type="term" value="F:ATP binding"/>
    <property type="evidence" value="ECO:0007669"/>
    <property type="project" value="InterPro"/>
</dbReference>
<keyword evidence="5" id="KW-1185">Reference proteome</keyword>
<organism evidence="4 5">
    <name type="scientific">Handroanthus impetiginosus</name>
    <dbReference type="NCBI Taxonomy" id="429701"/>
    <lineage>
        <taxon>Eukaryota</taxon>
        <taxon>Viridiplantae</taxon>
        <taxon>Streptophyta</taxon>
        <taxon>Embryophyta</taxon>
        <taxon>Tracheophyta</taxon>
        <taxon>Spermatophyta</taxon>
        <taxon>Magnoliopsida</taxon>
        <taxon>eudicotyledons</taxon>
        <taxon>Gunneridae</taxon>
        <taxon>Pentapetalae</taxon>
        <taxon>asterids</taxon>
        <taxon>lamiids</taxon>
        <taxon>Lamiales</taxon>
        <taxon>Bignoniaceae</taxon>
        <taxon>Crescentiina</taxon>
        <taxon>Tabebuia alliance</taxon>
        <taxon>Handroanthus</taxon>
    </lineage>
</organism>
<evidence type="ECO:0000256" key="2">
    <source>
        <dbReference type="ARBA" id="ARBA00023242"/>
    </source>
</evidence>
<dbReference type="OrthoDB" id="897068at2759"/>
<keyword evidence="2" id="KW-0539">Nucleus</keyword>
<sequence length="230" mass="25999">MSEICRPFLIVTTSSSLSQWEAEFARLVPSVDVVVYSGNKDTRKGIRAAEFYEDGGHVMLQVLLSSAEAVFEDLDILRSIRWEAVVIDEYQHNGISHDLGQIKMLITNSKILLLSGQIKDTTSAYLKLLSLLESPGDFDKLWGLKSETNDNLCKLKDRLSRFVAYGSTSQVSKFLEYWVPVQISNYQLEQYCATLLSNSIPLRSCSRNDKVGALRNILLTLRKIHLYKNG</sequence>
<dbReference type="Gene3D" id="3.40.50.300">
    <property type="entry name" value="P-loop containing nucleotide triphosphate hydrolases"/>
    <property type="match status" value="1"/>
</dbReference>
<dbReference type="InterPro" id="IPR027417">
    <property type="entry name" value="P-loop_NTPase"/>
</dbReference>
<dbReference type="Proteomes" id="UP000231279">
    <property type="component" value="Unassembled WGS sequence"/>
</dbReference>
<accession>A0A2G9HF15</accession>
<dbReference type="GO" id="GO:0140658">
    <property type="term" value="F:ATP-dependent chromatin remodeler activity"/>
    <property type="evidence" value="ECO:0007669"/>
    <property type="project" value="TreeGrafter"/>
</dbReference>